<evidence type="ECO:0000313" key="2">
    <source>
        <dbReference type="Proteomes" id="UP000245708"/>
    </source>
</evidence>
<dbReference type="AlphaFoldDB" id="A0A316GEZ9"/>
<comment type="caution">
    <text evidence="1">The sequence shown here is derived from an EMBL/GenBank/DDBJ whole genome shotgun (WGS) entry which is preliminary data.</text>
</comment>
<keyword evidence="2" id="KW-1185">Reference proteome</keyword>
<sequence length="104" mass="11546">MYSRIFTFCFQSLDAAKIGVGHLSTEIGGAIAQANIASLNILLHKEGKVTMVVRFDSLEDMNRFTQEQSRVLAGIQDVFKLREMTQNTAVSVYVFNREAATTIA</sequence>
<accession>A0A316GEZ9</accession>
<name>A0A316GEZ9_9RHOB</name>
<evidence type="ECO:0000313" key="1">
    <source>
        <dbReference type="EMBL" id="PWK59583.1"/>
    </source>
</evidence>
<proteinExistence type="predicted"/>
<dbReference type="EMBL" id="QGGW01000007">
    <property type="protein sequence ID" value="PWK59583.1"/>
    <property type="molecule type" value="Genomic_DNA"/>
</dbReference>
<gene>
    <name evidence="1" type="ORF">C7455_107128</name>
</gene>
<protein>
    <recommendedName>
        <fullName evidence="3">Antibiotic biosynthesis monooxygenase</fullName>
    </recommendedName>
</protein>
<organism evidence="1 2">
    <name type="scientific">Roseicyclus mahoneyensis</name>
    <dbReference type="NCBI Taxonomy" id="164332"/>
    <lineage>
        <taxon>Bacteria</taxon>
        <taxon>Pseudomonadati</taxon>
        <taxon>Pseudomonadota</taxon>
        <taxon>Alphaproteobacteria</taxon>
        <taxon>Rhodobacterales</taxon>
        <taxon>Roseobacteraceae</taxon>
        <taxon>Roseicyclus</taxon>
    </lineage>
</organism>
<dbReference type="RefSeq" id="WP_109669375.1">
    <property type="nucleotide sequence ID" value="NZ_QGGW01000007.1"/>
</dbReference>
<reference evidence="1 2" key="1">
    <citation type="submission" date="2018-05" db="EMBL/GenBank/DDBJ databases">
        <title>Genomic Encyclopedia of Type Strains, Phase IV (KMG-IV): sequencing the most valuable type-strain genomes for metagenomic binning, comparative biology and taxonomic classification.</title>
        <authorList>
            <person name="Goeker M."/>
        </authorList>
    </citation>
    <scope>NUCLEOTIDE SEQUENCE [LARGE SCALE GENOMIC DNA]</scope>
    <source>
        <strain evidence="1 2">DSM 16097</strain>
    </source>
</reference>
<dbReference type="Proteomes" id="UP000245708">
    <property type="component" value="Unassembled WGS sequence"/>
</dbReference>
<dbReference type="OrthoDB" id="7866799at2"/>
<evidence type="ECO:0008006" key="3">
    <source>
        <dbReference type="Google" id="ProtNLM"/>
    </source>
</evidence>